<dbReference type="STRING" id="342108.amb1878"/>
<dbReference type="AlphaFoldDB" id="Q2W643"/>
<gene>
    <name evidence="1" type="ordered locus">amb1878</name>
</gene>
<evidence type="ECO:0000313" key="1">
    <source>
        <dbReference type="EMBL" id="BAE50682.1"/>
    </source>
</evidence>
<proteinExistence type="predicted"/>
<dbReference type="RefSeq" id="WP_011384283.1">
    <property type="nucleotide sequence ID" value="NC_007626.1"/>
</dbReference>
<evidence type="ECO:0000313" key="2">
    <source>
        <dbReference type="Proteomes" id="UP000007058"/>
    </source>
</evidence>
<accession>Q2W643</accession>
<protein>
    <submittedName>
        <fullName evidence="1">Uncharacterized protein</fullName>
    </submittedName>
</protein>
<sequence length="138" mass="14681">MSDLVVFSYKFMQISVANLTAGNNVQVNLSSDDTGGVISWSSGDPNNQRAGIRLNSLSGMLPLSTASITNNALNFQTSSSGGGSGALQFEFDGYLAAAGVQYFNLWCIRDPSITVMGCFNNGPWVAINQSPTPFKWNA</sequence>
<keyword evidence="2" id="KW-1185">Reference proteome</keyword>
<reference evidence="1 2" key="1">
    <citation type="journal article" date="2005" name="DNA Res.">
        <title>Complete genome sequence of the facultative anaerobic magnetotactic bacterium Magnetospirillum sp. strain AMB-1.</title>
        <authorList>
            <person name="Matsunaga T."/>
            <person name="Okamura Y."/>
            <person name="Fukuda Y."/>
            <person name="Wahyudi A.T."/>
            <person name="Murase Y."/>
            <person name="Takeyama H."/>
        </authorList>
    </citation>
    <scope>NUCLEOTIDE SEQUENCE [LARGE SCALE GENOMIC DNA]</scope>
    <source>
        <strain evidence="2">ATCC 700264 / AMB-1</strain>
    </source>
</reference>
<dbReference type="Proteomes" id="UP000007058">
    <property type="component" value="Chromosome"/>
</dbReference>
<name>Q2W643_PARM1</name>
<dbReference type="KEGG" id="mag:amb1878"/>
<dbReference type="HOGENOM" id="CLU_1852773_0_0_5"/>
<organism evidence="1 2">
    <name type="scientific">Paramagnetospirillum magneticum (strain ATCC 700264 / AMB-1)</name>
    <name type="common">Magnetospirillum magneticum</name>
    <dbReference type="NCBI Taxonomy" id="342108"/>
    <lineage>
        <taxon>Bacteria</taxon>
        <taxon>Pseudomonadati</taxon>
        <taxon>Pseudomonadota</taxon>
        <taxon>Alphaproteobacteria</taxon>
        <taxon>Rhodospirillales</taxon>
        <taxon>Magnetospirillaceae</taxon>
        <taxon>Paramagnetospirillum</taxon>
    </lineage>
</organism>
<dbReference type="EMBL" id="AP007255">
    <property type="protein sequence ID" value="BAE50682.1"/>
    <property type="molecule type" value="Genomic_DNA"/>
</dbReference>